<reference evidence="1 2" key="1">
    <citation type="journal article" date="2023" name="bioRxiv">
        <title>Conserved and derived expression patterns and positive selection on dental genes reveal complex evolutionary context of ever-growing rodent molars.</title>
        <authorList>
            <person name="Calamari Z.T."/>
            <person name="Song A."/>
            <person name="Cohen E."/>
            <person name="Akter M."/>
            <person name="Roy R.D."/>
            <person name="Hallikas O."/>
            <person name="Christensen M.M."/>
            <person name="Li P."/>
            <person name="Marangoni P."/>
            <person name="Jernvall J."/>
            <person name="Klein O.D."/>
        </authorList>
    </citation>
    <scope>NUCLEOTIDE SEQUENCE [LARGE SCALE GENOMIC DNA]</scope>
    <source>
        <strain evidence="1">V071</strain>
    </source>
</reference>
<comment type="caution">
    <text evidence="1">The sequence shown here is derived from an EMBL/GenBank/DDBJ whole genome shotgun (WGS) entry which is preliminary data.</text>
</comment>
<dbReference type="EMBL" id="JBBHLL010000076">
    <property type="protein sequence ID" value="KAK7819953.1"/>
    <property type="molecule type" value="Genomic_DNA"/>
</dbReference>
<protein>
    <submittedName>
        <fullName evidence="1">Uncharacterized protein</fullName>
    </submittedName>
</protein>
<feature type="non-terminal residue" evidence="1">
    <location>
        <position position="153"/>
    </location>
</feature>
<feature type="non-terminal residue" evidence="1">
    <location>
        <position position="1"/>
    </location>
</feature>
<name>A0AAW0J061_MYOGA</name>
<evidence type="ECO:0000313" key="1">
    <source>
        <dbReference type="EMBL" id="KAK7819953.1"/>
    </source>
</evidence>
<gene>
    <name evidence="1" type="ORF">U0070_007645</name>
</gene>
<organism evidence="1 2">
    <name type="scientific">Myodes glareolus</name>
    <name type="common">Bank vole</name>
    <name type="synonym">Clethrionomys glareolus</name>
    <dbReference type="NCBI Taxonomy" id="447135"/>
    <lineage>
        <taxon>Eukaryota</taxon>
        <taxon>Metazoa</taxon>
        <taxon>Chordata</taxon>
        <taxon>Craniata</taxon>
        <taxon>Vertebrata</taxon>
        <taxon>Euteleostomi</taxon>
        <taxon>Mammalia</taxon>
        <taxon>Eutheria</taxon>
        <taxon>Euarchontoglires</taxon>
        <taxon>Glires</taxon>
        <taxon>Rodentia</taxon>
        <taxon>Myomorpha</taxon>
        <taxon>Muroidea</taxon>
        <taxon>Cricetidae</taxon>
        <taxon>Arvicolinae</taxon>
        <taxon>Myodes</taxon>
    </lineage>
</organism>
<evidence type="ECO:0000313" key="2">
    <source>
        <dbReference type="Proteomes" id="UP001488838"/>
    </source>
</evidence>
<dbReference type="Proteomes" id="UP001488838">
    <property type="component" value="Unassembled WGS sequence"/>
</dbReference>
<keyword evidence="2" id="KW-1185">Reference proteome</keyword>
<accession>A0AAW0J061</accession>
<proteinExistence type="predicted"/>
<sequence>ILKTKLGDQGAVKVLEGRQQHSPNLPGSNLSNPKIQMEMLYRGFQHADLFVYTFGSKSCALSQKESYGWALNANQGHGRKDLLQNIPQMDESPKRYERGVVKCGHAQTVLFLPAMMTVKGSLILLHPFLKLFPQTKPRLIMFKLRKGEIKWEA</sequence>
<dbReference type="AlphaFoldDB" id="A0AAW0J061"/>